<keyword evidence="3" id="KW-0479">Metal-binding</keyword>
<evidence type="ECO:0000313" key="7">
    <source>
        <dbReference type="EMBL" id="GAA0342700.1"/>
    </source>
</evidence>
<keyword evidence="5" id="KW-0560">Oxidoreductase</keyword>
<keyword evidence="4" id="KW-0862">Zinc</keyword>
<evidence type="ECO:0000256" key="2">
    <source>
        <dbReference type="ARBA" id="ARBA00007581"/>
    </source>
</evidence>
<gene>
    <name evidence="7" type="ORF">GCM10009092_04150</name>
</gene>
<dbReference type="CDD" id="cd07363">
    <property type="entry name" value="45_DOPA_Dioxygenase"/>
    <property type="match status" value="1"/>
</dbReference>
<evidence type="ECO:0000256" key="5">
    <source>
        <dbReference type="ARBA" id="ARBA00023002"/>
    </source>
</evidence>
<dbReference type="EMBL" id="BAAAEI010000002">
    <property type="protein sequence ID" value="GAA0342700.1"/>
    <property type="molecule type" value="Genomic_DNA"/>
</dbReference>
<dbReference type="Pfam" id="PF02900">
    <property type="entry name" value="LigB"/>
    <property type="match status" value="1"/>
</dbReference>
<comment type="cofactor">
    <cofactor evidence="1">
        <name>Zn(2+)</name>
        <dbReference type="ChEBI" id="CHEBI:29105"/>
    </cofactor>
</comment>
<evidence type="ECO:0000256" key="3">
    <source>
        <dbReference type="ARBA" id="ARBA00022723"/>
    </source>
</evidence>
<sequence length="269" mass="29680">MSVIQPVVFLSHGGGPLPLLGDKSHLEMLDVFASLKGRLTKPAAILLVSAHWEEPQFTLTATASPGLVFDYYGFPPETYQYRYPVPGAPDLALKTKALLQEHGLEAHLELHRGVDHGVFVPMLLLFPDADVPVVQLSLKRGLDAAEHLQLGQALQRLRQQGILLMGSGYTFHNLSAVMGVKTASVVEKCLQFHDWLDIQITDPGLSQSQRFAALTQWQQAPNARFCHPREEHLLPLHFCCAAADGQVAEALHFNMMGLPARCYFWAGAD</sequence>
<comment type="caution">
    <text evidence="7">The sequence shown here is derived from an EMBL/GenBank/DDBJ whole genome shotgun (WGS) entry which is preliminary data.</text>
</comment>
<dbReference type="InterPro" id="IPR004183">
    <property type="entry name" value="Xdiol_dOase_suB"/>
</dbReference>
<protein>
    <submittedName>
        <fullName evidence="7">Class III extradiol ring-cleavage dioxygenase</fullName>
    </submittedName>
</protein>
<dbReference type="Gene3D" id="3.40.830.10">
    <property type="entry name" value="LigB-like"/>
    <property type="match status" value="1"/>
</dbReference>
<dbReference type="RefSeq" id="WP_343841151.1">
    <property type="nucleotide sequence ID" value="NZ_BAAAEI010000002.1"/>
</dbReference>
<dbReference type="Proteomes" id="UP001501757">
    <property type="component" value="Unassembled WGS sequence"/>
</dbReference>
<name>A0ABP3GFU1_9ALTE</name>
<dbReference type="InterPro" id="IPR014436">
    <property type="entry name" value="Extradiol_dOase_DODA"/>
</dbReference>
<evidence type="ECO:0000256" key="4">
    <source>
        <dbReference type="ARBA" id="ARBA00022833"/>
    </source>
</evidence>
<dbReference type="PANTHER" id="PTHR30096">
    <property type="entry name" value="4,5-DOPA DIOXYGENASE EXTRADIOL-LIKE PROTEIN"/>
    <property type="match status" value="1"/>
</dbReference>
<keyword evidence="7" id="KW-0223">Dioxygenase</keyword>
<dbReference type="GO" id="GO:0051213">
    <property type="term" value="F:dioxygenase activity"/>
    <property type="evidence" value="ECO:0007669"/>
    <property type="project" value="UniProtKB-KW"/>
</dbReference>
<accession>A0ABP3GFU1</accession>
<organism evidence="7 8">
    <name type="scientific">Bowmanella denitrificans</name>
    <dbReference type="NCBI Taxonomy" id="366582"/>
    <lineage>
        <taxon>Bacteria</taxon>
        <taxon>Pseudomonadati</taxon>
        <taxon>Pseudomonadota</taxon>
        <taxon>Gammaproteobacteria</taxon>
        <taxon>Alteromonadales</taxon>
        <taxon>Alteromonadaceae</taxon>
        <taxon>Bowmanella</taxon>
    </lineage>
</organism>
<dbReference type="SUPFAM" id="SSF53213">
    <property type="entry name" value="LigB-like"/>
    <property type="match status" value="1"/>
</dbReference>
<comment type="similarity">
    <text evidence="2">Belongs to the DODA-type extradiol aromatic ring-opening dioxygenase family.</text>
</comment>
<dbReference type="PIRSF" id="PIRSF006157">
    <property type="entry name" value="Doxgns_DODA"/>
    <property type="match status" value="1"/>
</dbReference>
<evidence type="ECO:0000313" key="8">
    <source>
        <dbReference type="Proteomes" id="UP001501757"/>
    </source>
</evidence>
<evidence type="ECO:0000259" key="6">
    <source>
        <dbReference type="Pfam" id="PF02900"/>
    </source>
</evidence>
<feature type="domain" description="Extradiol ring-cleavage dioxygenase class III enzyme subunit B" evidence="6">
    <location>
        <begin position="29"/>
        <end position="252"/>
    </location>
</feature>
<reference evidence="8" key="1">
    <citation type="journal article" date="2019" name="Int. J. Syst. Evol. Microbiol.">
        <title>The Global Catalogue of Microorganisms (GCM) 10K type strain sequencing project: providing services to taxonomists for standard genome sequencing and annotation.</title>
        <authorList>
            <consortium name="The Broad Institute Genomics Platform"/>
            <consortium name="The Broad Institute Genome Sequencing Center for Infectious Disease"/>
            <person name="Wu L."/>
            <person name="Ma J."/>
        </authorList>
    </citation>
    <scope>NUCLEOTIDE SEQUENCE [LARGE SCALE GENOMIC DNA]</scope>
    <source>
        <strain evidence="8">JCM 13378</strain>
    </source>
</reference>
<proteinExistence type="inferred from homology"/>
<dbReference type="PANTHER" id="PTHR30096:SF0">
    <property type="entry name" value="4,5-DOPA DIOXYGENASE EXTRADIOL-LIKE PROTEIN"/>
    <property type="match status" value="1"/>
</dbReference>
<evidence type="ECO:0000256" key="1">
    <source>
        <dbReference type="ARBA" id="ARBA00001947"/>
    </source>
</evidence>
<keyword evidence="8" id="KW-1185">Reference proteome</keyword>